<dbReference type="Pfam" id="PF07833">
    <property type="entry name" value="Cu_amine_oxidN1"/>
    <property type="match status" value="1"/>
</dbReference>
<dbReference type="SUPFAM" id="SSF55383">
    <property type="entry name" value="Copper amine oxidase, domain N"/>
    <property type="match status" value="1"/>
</dbReference>
<name>A0A6I0F826_9FIRM</name>
<keyword evidence="3" id="KW-1185">Reference proteome</keyword>
<reference evidence="2 3" key="1">
    <citation type="submission" date="2019-10" db="EMBL/GenBank/DDBJ databases">
        <title>Alkaliphilus serpentinus sp. nov. and Alkaliphilus pronyensis sp. nov., two novel anaerobic alkaliphilic species isolated from the serpentinized-hosted hydrothermal field of the Prony Bay (New Caledonia).</title>
        <authorList>
            <person name="Postec A."/>
        </authorList>
    </citation>
    <scope>NUCLEOTIDE SEQUENCE [LARGE SCALE GENOMIC DNA]</scope>
    <source>
        <strain evidence="2 3">LacV</strain>
    </source>
</reference>
<evidence type="ECO:0000313" key="3">
    <source>
        <dbReference type="Proteomes" id="UP000432715"/>
    </source>
</evidence>
<organism evidence="2 3">
    <name type="scientific">Alkaliphilus pronyensis</name>
    <dbReference type="NCBI Taxonomy" id="1482732"/>
    <lineage>
        <taxon>Bacteria</taxon>
        <taxon>Bacillati</taxon>
        <taxon>Bacillota</taxon>
        <taxon>Clostridia</taxon>
        <taxon>Peptostreptococcales</taxon>
        <taxon>Natronincolaceae</taxon>
        <taxon>Alkaliphilus</taxon>
    </lineage>
</organism>
<accession>A0A6I0F826</accession>
<proteinExistence type="predicted"/>
<dbReference type="RefSeq" id="WP_151861147.1">
    <property type="nucleotide sequence ID" value="NZ_WBZC01000026.1"/>
</dbReference>
<dbReference type="OrthoDB" id="1953244at2"/>
<dbReference type="Proteomes" id="UP000432715">
    <property type="component" value="Unassembled WGS sequence"/>
</dbReference>
<protein>
    <recommendedName>
        <fullName evidence="1">Copper amine oxidase-like N-terminal domain-containing protein</fullName>
    </recommendedName>
</protein>
<dbReference type="InterPro" id="IPR036582">
    <property type="entry name" value="Mao_N_sf"/>
</dbReference>
<dbReference type="AlphaFoldDB" id="A0A6I0F826"/>
<comment type="caution">
    <text evidence="2">The sequence shown here is derived from an EMBL/GenBank/DDBJ whole genome shotgun (WGS) entry which is preliminary data.</text>
</comment>
<gene>
    <name evidence="2" type="ORF">F8154_08285</name>
</gene>
<dbReference type="InterPro" id="IPR012854">
    <property type="entry name" value="Cu_amine_oxidase-like_N"/>
</dbReference>
<sequence>MKRKTLILVAIIFLTFTIIATAAINGEYRGFPIVNVRVNGLNFDMKIPAINFYGKTMLPVRDIGEALNAAIAWDGDTWTVDLVKPEIEMLFIEQLITDEDGKDTLVNPFKATYVGNKSFQLYLLMNKLTIGTHTYRVVIADPNGEIIKKSDEYNLQVDEKNIVGFYQTISYDDIPLDKTGDYYFRFQLKIKDSFRTVHEKSLTVLEEQ</sequence>
<evidence type="ECO:0000313" key="2">
    <source>
        <dbReference type="EMBL" id="KAB3534713.1"/>
    </source>
</evidence>
<feature type="domain" description="Copper amine oxidase-like N-terminal" evidence="1">
    <location>
        <begin position="38"/>
        <end position="87"/>
    </location>
</feature>
<dbReference type="EMBL" id="WBZC01000026">
    <property type="protein sequence ID" value="KAB3534713.1"/>
    <property type="molecule type" value="Genomic_DNA"/>
</dbReference>
<evidence type="ECO:0000259" key="1">
    <source>
        <dbReference type="Pfam" id="PF07833"/>
    </source>
</evidence>